<dbReference type="Proteomes" id="UP000243217">
    <property type="component" value="Unassembled WGS sequence"/>
</dbReference>
<dbReference type="AlphaFoldDB" id="A0A1W0A0E7"/>
<name>A0A1W0A0E7_9STRA</name>
<evidence type="ECO:0000313" key="4">
    <source>
        <dbReference type="Proteomes" id="UP000243217"/>
    </source>
</evidence>
<dbReference type="EMBL" id="JNBS01000814">
    <property type="protein sequence ID" value="OQS03661.1"/>
    <property type="molecule type" value="Genomic_DNA"/>
</dbReference>
<keyword evidence="2" id="KW-0472">Membrane</keyword>
<evidence type="ECO:0000313" key="3">
    <source>
        <dbReference type="EMBL" id="OQS03661.1"/>
    </source>
</evidence>
<reference evidence="3 4" key="1">
    <citation type="journal article" date="2014" name="Genome Biol. Evol.">
        <title>The secreted proteins of Achlya hypogyna and Thraustotheca clavata identify the ancestral oomycete secretome and reveal gene acquisitions by horizontal gene transfer.</title>
        <authorList>
            <person name="Misner I."/>
            <person name="Blouin N."/>
            <person name="Leonard G."/>
            <person name="Richards T.A."/>
            <person name="Lane C.E."/>
        </authorList>
    </citation>
    <scope>NUCLEOTIDE SEQUENCE [LARGE SCALE GENOMIC DNA]</scope>
    <source>
        <strain evidence="3 4">ATCC 34112</strain>
    </source>
</reference>
<accession>A0A1W0A0E7</accession>
<feature type="transmembrane region" description="Helical" evidence="2">
    <location>
        <begin position="37"/>
        <end position="56"/>
    </location>
</feature>
<keyword evidence="2" id="KW-1133">Transmembrane helix</keyword>
<protein>
    <recommendedName>
        <fullName evidence="5">Transmembrane protein</fullName>
    </recommendedName>
</protein>
<feature type="transmembrane region" description="Helical" evidence="2">
    <location>
        <begin position="360"/>
        <end position="378"/>
    </location>
</feature>
<evidence type="ECO:0000256" key="2">
    <source>
        <dbReference type="SAM" id="Phobius"/>
    </source>
</evidence>
<sequence>MKELLDKVTPNAVNSSPNPEKLPRNAQRKPRYGHGMVLSLLYMGFATAVAITTYYLNSIANVPTFFGLLTRTFSTPWIVPITTLLQGASIVPNATLTLNNSFALSNLLYKACTTNNKPCADGFVPESNLIWSKVGQTFAAIPNFDQPLFQDPNQIIKFKHISNLNGWNKAAIQYYIDGFDVAMTCQIRRTKYVVGTAPAIVDTLAYCSQRTYDPEWICENEVDLDVNTYAIQMQKGNAVYLGVVKRGQIYFNPGHTALMTGGQLGNVTLQTVRSVNMYEYDMIQESGVWDILTVSDCKNLNFKNNWGWLLQVRGLITITWQCQSLMLTNSIVLFFMTIYLVILQFTFLHRSTVCCVPVYMSKNVVGLVILFIVFYGNHNVQALTTYLLLNPTYNQTWYALYGPIQVASIVGIMTGTIIQIWFNPQVVTQTWKDTYFPIETFCGPFRVMLQYQQIVMLSFVIMIIGIMFIYIDEYWFKDKTNIPESNTALQYLNVKDFSSVATSTKRCLVLNDRGELAVDSGILLSKNMIQISRNIMTRTCNIQYEVIYRFVPKFLQKYYSQVVGSMLAIQLEEDKITDKGLYLYLYEMGIGGRNQLSGYFS</sequence>
<proteinExistence type="predicted"/>
<gene>
    <name evidence="3" type="ORF">THRCLA_04019</name>
</gene>
<feature type="transmembrane region" description="Helical" evidence="2">
    <location>
        <begin position="454"/>
        <end position="471"/>
    </location>
</feature>
<evidence type="ECO:0008006" key="5">
    <source>
        <dbReference type="Google" id="ProtNLM"/>
    </source>
</evidence>
<evidence type="ECO:0000256" key="1">
    <source>
        <dbReference type="SAM" id="MobiDB-lite"/>
    </source>
</evidence>
<feature type="region of interest" description="Disordered" evidence="1">
    <location>
        <begin position="1"/>
        <end position="28"/>
    </location>
</feature>
<feature type="transmembrane region" description="Helical" evidence="2">
    <location>
        <begin position="325"/>
        <end position="348"/>
    </location>
</feature>
<comment type="caution">
    <text evidence="3">The sequence shown here is derived from an EMBL/GenBank/DDBJ whole genome shotgun (WGS) entry which is preliminary data.</text>
</comment>
<keyword evidence="2" id="KW-0812">Transmembrane</keyword>
<organism evidence="3 4">
    <name type="scientific">Thraustotheca clavata</name>
    <dbReference type="NCBI Taxonomy" id="74557"/>
    <lineage>
        <taxon>Eukaryota</taxon>
        <taxon>Sar</taxon>
        <taxon>Stramenopiles</taxon>
        <taxon>Oomycota</taxon>
        <taxon>Saprolegniomycetes</taxon>
        <taxon>Saprolegniales</taxon>
        <taxon>Achlyaceae</taxon>
        <taxon>Thraustotheca</taxon>
    </lineage>
</organism>
<keyword evidence="4" id="KW-1185">Reference proteome</keyword>
<feature type="transmembrane region" description="Helical" evidence="2">
    <location>
        <begin position="398"/>
        <end position="422"/>
    </location>
</feature>